<evidence type="ECO:0000256" key="3">
    <source>
        <dbReference type="ARBA" id="ARBA00022490"/>
    </source>
</evidence>
<keyword evidence="3" id="KW-0963">Cytoplasm</keyword>
<dbReference type="GO" id="GO:0005886">
    <property type="term" value="C:plasma membrane"/>
    <property type="evidence" value="ECO:0000318"/>
    <property type="project" value="GO_Central"/>
</dbReference>
<keyword evidence="5" id="KW-0446">Lipid-binding</keyword>
<dbReference type="PANTHER" id="PTHR12276:SF115">
    <property type="entry name" value="FI19443P1"/>
    <property type="match status" value="1"/>
</dbReference>
<protein>
    <recommendedName>
        <fullName evidence="7">ENTH domain-containing protein</fullName>
    </recommendedName>
</protein>
<feature type="region of interest" description="Disordered" evidence="6">
    <location>
        <begin position="285"/>
        <end position="322"/>
    </location>
</feature>
<dbReference type="GeneID" id="20194898"/>
<dbReference type="RefSeq" id="XP_009025379.1">
    <property type="nucleotide sequence ID" value="XM_009027131.1"/>
</dbReference>
<dbReference type="InterPro" id="IPR013809">
    <property type="entry name" value="ENTH"/>
</dbReference>
<comment type="subcellular location">
    <subcellularLocation>
        <location evidence="1">Cytoplasm</location>
    </subcellularLocation>
</comment>
<dbReference type="KEGG" id="hro:HELRODRAFT_107328"/>
<dbReference type="CTD" id="20194898"/>
<dbReference type="HOGENOM" id="CLU_012678_4_2_1"/>
<dbReference type="EnsemblMetazoa" id="HelroT107328">
    <property type="protein sequence ID" value="HelroP107328"/>
    <property type="gene ID" value="HelroG107328"/>
</dbReference>
<keyword evidence="10" id="KW-1185">Reference proteome</keyword>
<dbReference type="eggNOG" id="KOG2056">
    <property type="taxonomic scope" value="Eukaryota"/>
</dbReference>
<dbReference type="FunFam" id="1.25.40.90:FF:000006">
    <property type="entry name" value="Clathrin interactor 1"/>
    <property type="match status" value="1"/>
</dbReference>
<dbReference type="SUPFAM" id="SSF48464">
    <property type="entry name" value="ENTH/VHS domain"/>
    <property type="match status" value="1"/>
</dbReference>
<dbReference type="GO" id="GO:0005543">
    <property type="term" value="F:phospholipid binding"/>
    <property type="evidence" value="ECO:0000318"/>
    <property type="project" value="GO_Central"/>
</dbReference>
<evidence type="ECO:0000256" key="5">
    <source>
        <dbReference type="ARBA" id="ARBA00023121"/>
    </source>
</evidence>
<dbReference type="STRING" id="6412.T1EE96"/>
<dbReference type="PANTHER" id="PTHR12276">
    <property type="entry name" value="EPSIN/ENT-RELATED"/>
    <property type="match status" value="1"/>
</dbReference>
<dbReference type="FunCoup" id="T1EE96">
    <property type="interactions" value="341"/>
</dbReference>
<dbReference type="InParanoid" id="T1EE96"/>
<keyword evidence="4" id="KW-0597">Phosphoprotein</keyword>
<name>T1EE96_HELRO</name>
<organism evidence="9 10">
    <name type="scientific">Helobdella robusta</name>
    <name type="common">Californian leech</name>
    <dbReference type="NCBI Taxonomy" id="6412"/>
    <lineage>
        <taxon>Eukaryota</taxon>
        <taxon>Metazoa</taxon>
        <taxon>Spiralia</taxon>
        <taxon>Lophotrochozoa</taxon>
        <taxon>Annelida</taxon>
        <taxon>Clitellata</taxon>
        <taxon>Hirudinea</taxon>
        <taxon>Rhynchobdellida</taxon>
        <taxon>Glossiphoniidae</taxon>
        <taxon>Helobdella</taxon>
    </lineage>
</organism>
<dbReference type="AlphaFoldDB" id="T1EE96"/>
<dbReference type="OrthoDB" id="4033880at2759"/>
<dbReference type="OMA" id="YLIKCGS"/>
<evidence type="ECO:0000256" key="4">
    <source>
        <dbReference type="ARBA" id="ARBA00022553"/>
    </source>
</evidence>
<dbReference type="PROSITE" id="PS50330">
    <property type="entry name" value="UIM"/>
    <property type="match status" value="1"/>
</dbReference>
<dbReference type="Proteomes" id="UP000015101">
    <property type="component" value="Unassembled WGS sequence"/>
</dbReference>
<feature type="domain" description="ENTH" evidence="7">
    <location>
        <begin position="9"/>
        <end position="140"/>
    </location>
</feature>
<evidence type="ECO:0000256" key="1">
    <source>
        <dbReference type="ARBA" id="ARBA00004496"/>
    </source>
</evidence>
<evidence type="ECO:0000256" key="2">
    <source>
        <dbReference type="ARBA" id="ARBA00010130"/>
    </source>
</evidence>
<accession>T1EE96</accession>
<dbReference type="InterPro" id="IPR003903">
    <property type="entry name" value="UIM_dom"/>
</dbReference>
<feature type="compositionally biased region" description="Polar residues" evidence="6">
    <location>
        <begin position="288"/>
        <end position="306"/>
    </location>
</feature>
<comment type="similarity">
    <text evidence="2">Belongs to the epsin family.</text>
</comment>
<dbReference type="GO" id="GO:0005768">
    <property type="term" value="C:endosome"/>
    <property type="evidence" value="ECO:0000318"/>
    <property type="project" value="GO_Central"/>
</dbReference>
<dbReference type="SMART" id="SM00273">
    <property type="entry name" value="ENTH"/>
    <property type="match status" value="1"/>
</dbReference>
<evidence type="ECO:0000259" key="7">
    <source>
        <dbReference type="PROSITE" id="PS50942"/>
    </source>
</evidence>
<evidence type="ECO:0000313" key="8">
    <source>
        <dbReference type="EMBL" id="ESN96150.1"/>
    </source>
</evidence>
<reference evidence="9" key="3">
    <citation type="submission" date="2015-06" db="UniProtKB">
        <authorList>
            <consortium name="EnsemblMetazoa"/>
        </authorList>
    </citation>
    <scope>IDENTIFICATION</scope>
</reference>
<proteinExistence type="inferred from homology"/>
<evidence type="ECO:0000313" key="9">
    <source>
        <dbReference type="EnsemblMetazoa" id="HelroP107328"/>
    </source>
</evidence>
<dbReference type="GO" id="GO:0006897">
    <property type="term" value="P:endocytosis"/>
    <property type="evidence" value="ECO:0000318"/>
    <property type="project" value="GO_Central"/>
</dbReference>
<dbReference type="Pfam" id="PF01417">
    <property type="entry name" value="ENTH"/>
    <property type="match status" value="1"/>
</dbReference>
<dbReference type="EMBL" id="KB097495">
    <property type="protein sequence ID" value="ESN96150.1"/>
    <property type="molecule type" value="Genomic_DNA"/>
</dbReference>
<feature type="region of interest" description="Disordered" evidence="6">
    <location>
        <begin position="334"/>
        <end position="354"/>
    </location>
</feature>
<reference evidence="10" key="1">
    <citation type="submission" date="2012-12" db="EMBL/GenBank/DDBJ databases">
        <authorList>
            <person name="Hellsten U."/>
            <person name="Grimwood J."/>
            <person name="Chapman J.A."/>
            <person name="Shapiro H."/>
            <person name="Aerts A."/>
            <person name="Otillar R.P."/>
            <person name="Terry A.Y."/>
            <person name="Boore J.L."/>
            <person name="Simakov O."/>
            <person name="Marletaz F."/>
            <person name="Cho S.-J."/>
            <person name="Edsinger-Gonzales E."/>
            <person name="Havlak P."/>
            <person name="Kuo D.-H."/>
            <person name="Larsson T."/>
            <person name="Lv J."/>
            <person name="Arendt D."/>
            <person name="Savage R."/>
            <person name="Osoegawa K."/>
            <person name="de Jong P."/>
            <person name="Lindberg D.R."/>
            <person name="Seaver E.C."/>
            <person name="Weisblat D.A."/>
            <person name="Putnam N.H."/>
            <person name="Grigoriev I.V."/>
            <person name="Rokhsar D.S."/>
        </authorList>
    </citation>
    <scope>NUCLEOTIDE SEQUENCE</scope>
</reference>
<dbReference type="GO" id="GO:0030276">
    <property type="term" value="F:clathrin binding"/>
    <property type="evidence" value="ECO:0000318"/>
    <property type="project" value="GO_Central"/>
</dbReference>
<dbReference type="SMART" id="SM00726">
    <property type="entry name" value="UIM"/>
    <property type="match status" value="2"/>
</dbReference>
<dbReference type="GO" id="GO:0030125">
    <property type="term" value="C:clathrin vesicle coat"/>
    <property type="evidence" value="ECO:0000318"/>
    <property type="project" value="GO_Central"/>
</dbReference>
<evidence type="ECO:0000256" key="6">
    <source>
        <dbReference type="SAM" id="MobiDB-lite"/>
    </source>
</evidence>
<dbReference type="PROSITE" id="PS50942">
    <property type="entry name" value="ENTH"/>
    <property type="match status" value="1"/>
</dbReference>
<dbReference type="InterPro" id="IPR008942">
    <property type="entry name" value="ENTH_VHS"/>
</dbReference>
<gene>
    <name evidence="9" type="primary">20194898</name>
    <name evidence="8" type="ORF">HELRODRAFT_107328</name>
</gene>
<dbReference type="EMBL" id="AMQM01001327">
    <property type="status" value="NOT_ANNOTATED_CDS"/>
    <property type="molecule type" value="Genomic_DNA"/>
</dbReference>
<reference evidence="8 10" key="2">
    <citation type="journal article" date="2013" name="Nature">
        <title>Insights into bilaterian evolution from three spiralian genomes.</title>
        <authorList>
            <person name="Simakov O."/>
            <person name="Marletaz F."/>
            <person name="Cho S.J."/>
            <person name="Edsinger-Gonzales E."/>
            <person name="Havlak P."/>
            <person name="Hellsten U."/>
            <person name="Kuo D.H."/>
            <person name="Larsson T."/>
            <person name="Lv J."/>
            <person name="Arendt D."/>
            <person name="Savage R."/>
            <person name="Osoegawa K."/>
            <person name="de Jong P."/>
            <person name="Grimwood J."/>
            <person name="Chapman J.A."/>
            <person name="Shapiro H."/>
            <person name="Aerts A."/>
            <person name="Otillar R.P."/>
            <person name="Terry A.Y."/>
            <person name="Boore J.L."/>
            <person name="Grigoriev I.V."/>
            <person name="Lindberg D.R."/>
            <person name="Seaver E.C."/>
            <person name="Weisblat D.A."/>
            <person name="Putnam N.H."/>
            <person name="Rokhsar D.S."/>
        </authorList>
    </citation>
    <scope>NUCLEOTIDE SEQUENCE</scope>
</reference>
<feature type="compositionally biased region" description="Basic and acidic residues" evidence="6">
    <location>
        <begin position="343"/>
        <end position="354"/>
    </location>
</feature>
<sequence length="450" mass="49570">MPIHRTIKNVVKNYTPAEVKVREATSNDPWGPATTLLNEIAELTHSSIALPEIMNMIWKRISDQGKNWRHVLKALNLLEYLSKVGAHQVAENCKSHIHTLQLLGEFQHFEEGKDYGASIREKSKQFVSLLRDNERFKNERSKALAAKERLAQSSGLGVARSTSNAPQLSSEFEAVRPSSFGEEDLQLQLALAMSKEEHEGEMKRRKEDEFKLQMALEESKKISSEVRWKDGWLQASSFLFSSPIKQLSPPSSSSSQQTSSSSFLPSSLTWDSNLHHTAAAPAALNLDPWSSPTSNNLSNNHQQQPASDPWGLPASDPWSSSSVANEDLLSGTVWSTGSSLADGSKDDQSKKKMKSVEDFLGENSNLVNLNDLISKPPPSTIANPFMMTSLNTRQATANQMAASLPTAAHGGGPSNIWSTPIGQVQPILPANQSQAFVLMQNYPQQNNPFL</sequence>
<evidence type="ECO:0000313" key="10">
    <source>
        <dbReference type="Proteomes" id="UP000015101"/>
    </source>
</evidence>
<dbReference type="Gene3D" id="1.25.40.90">
    <property type="match status" value="1"/>
</dbReference>
<dbReference type="CDD" id="cd16990">
    <property type="entry name" value="ENTH_Epsin"/>
    <property type="match status" value="1"/>
</dbReference>